<evidence type="ECO:0000256" key="1">
    <source>
        <dbReference type="SAM" id="MobiDB-lite"/>
    </source>
</evidence>
<accession>A0A8D8BD60</accession>
<protein>
    <submittedName>
        <fullName evidence="2">(northern house mosquito) hypothetical protein</fullName>
    </submittedName>
</protein>
<reference evidence="2" key="1">
    <citation type="submission" date="2021-05" db="EMBL/GenBank/DDBJ databases">
        <authorList>
            <person name="Alioto T."/>
            <person name="Alioto T."/>
            <person name="Gomez Garrido J."/>
        </authorList>
    </citation>
    <scope>NUCLEOTIDE SEQUENCE</scope>
</reference>
<feature type="compositionally biased region" description="Polar residues" evidence="1">
    <location>
        <begin position="33"/>
        <end position="57"/>
    </location>
</feature>
<sequence>MTARKRRRESESPRVSRATVKPKAVRRVEPTPVQITLNGPNWASRNRSCEPSPTRASGSLRKYRRYPSRRPFSASGTCSAQPKPEVVKRWRLEFHCWREL</sequence>
<dbReference type="EMBL" id="HBUE01062890">
    <property type="protein sequence ID" value="CAG6469390.1"/>
    <property type="molecule type" value="Transcribed_RNA"/>
</dbReference>
<feature type="region of interest" description="Disordered" evidence="1">
    <location>
        <begin position="1"/>
        <end position="60"/>
    </location>
</feature>
<dbReference type="EMBL" id="HBUE01062887">
    <property type="protein sequence ID" value="CAG6469386.1"/>
    <property type="molecule type" value="Transcribed_RNA"/>
</dbReference>
<name>A0A8D8BD60_CULPI</name>
<evidence type="ECO:0000313" key="2">
    <source>
        <dbReference type="EMBL" id="CAG6469386.1"/>
    </source>
</evidence>
<proteinExistence type="predicted"/>
<organism evidence="2">
    <name type="scientific">Culex pipiens</name>
    <name type="common">House mosquito</name>
    <dbReference type="NCBI Taxonomy" id="7175"/>
    <lineage>
        <taxon>Eukaryota</taxon>
        <taxon>Metazoa</taxon>
        <taxon>Ecdysozoa</taxon>
        <taxon>Arthropoda</taxon>
        <taxon>Hexapoda</taxon>
        <taxon>Insecta</taxon>
        <taxon>Pterygota</taxon>
        <taxon>Neoptera</taxon>
        <taxon>Endopterygota</taxon>
        <taxon>Diptera</taxon>
        <taxon>Nematocera</taxon>
        <taxon>Culicoidea</taxon>
        <taxon>Culicidae</taxon>
        <taxon>Culicinae</taxon>
        <taxon>Culicini</taxon>
        <taxon>Culex</taxon>
        <taxon>Culex</taxon>
    </lineage>
</organism>
<dbReference type="AlphaFoldDB" id="A0A8D8BD60"/>